<evidence type="ECO:0000259" key="1">
    <source>
        <dbReference type="Pfam" id="PF20419"/>
    </source>
</evidence>
<accession>A0ABY3N0Y3</accession>
<name>A0ABY3N0Y3_9GAMM</name>
<dbReference type="RefSeq" id="WP_101343300.1">
    <property type="nucleotide sequence ID" value="NZ_PJAI02000001.1"/>
</dbReference>
<dbReference type="Pfam" id="PF13385">
    <property type="entry name" value="Laminin_G_3"/>
    <property type="match status" value="1"/>
</dbReference>
<dbReference type="InterPro" id="IPR013320">
    <property type="entry name" value="ConA-like_dom_sf"/>
</dbReference>
<feature type="domain" description="DUF6701" evidence="1">
    <location>
        <begin position="1066"/>
        <end position="1740"/>
    </location>
</feature>
<evidence type="ECO:0000313" key="2">
    <source>
        <dbReference type="EMBL" id="TYK67153.1"/>
    </source>
</evidence>
<gene>
    <name evidence="2" type="ORF">CWS31_001045</name>
</gene>
<dbReference type="Pfam" id="PF20419">
    <property type="entry name" value="DUF6701"/>
    <property type="match status" value="1"/>
</dbReference>
<keyword evidence="3" id="KW-1185">Reference proteome</keyword>
<dbReference type="SUPFAM" id="SSF49899">
    <property type="entry name" value="Concanavalin A-like lectins/glucanases"/>
    <property type="match status" value="1"/>
</dbReference>
<organism evidence="2 3">
    <name type="scientific">Colwellia echini</name>
    <dbReference type="NCBI Taxonomy" id="1982103"/>
    <lineage>
        <taxon>Bacteria</taxon>
        <taxon>Pseudomonadati</taxon>
        <taxon>Pseudomonadota</taxon>
        <taxon>Gammaproteobacteria</taxon>
        <taxon>Alteromonadales</taxon>
        <taxon>Colwelliaceae</taxon>
        <taxon>Colwellia</taxon>
    </lineage>
</organism>
<evidence type="ECO:0000313" key="3">
    <source>
        <dbReference type="Proteomes" id="UP000815846"/>
    </source>
</evidence>
<sequence length="1742" mass="186961">MAVRVWFYFVFLVLFSHGVRAVECPVVFPDGIQNNDEKGIITFNYHGQLKNSPDNILATNQGIIDLSGDDWNSCESGACTESFSIAHPVDITDFGAGEDGDITAIGAVAITKSPGNYKDLLLPYQSSLTLEPGDYYFTGNFINNSQNNIAIDGNGVVRIFVQGIVTLGYQTGLNENGSPSQLLLYSADNIAVGNEVNVSGFIYSKEDVTIAYQSYVKGAISAKNLNPSNTEQVIEFSDEVPDFGDFCEKPPSYCEITFVNGATTFGGGEIRTSGSPIIVNDSTGILRTDKLNVKDGTFMCNDINGTGVSQNCIRDTTNGDTQELNNIPFISGSGGNSLNITSSVTLGSGSYDTDTFKDITIKDGGNLTFSNNHSVYYINKLTVLADDNDGDSATINLAPGDYYISTFDTNQNTTIVSSGTVRVLIENSSDFKGNTRMNIGGAPEDFLIYNRDDDIYVHDSSEIHGLLYAKNNLSLYDSVKLVGAASGGRVELTDTSQIYYTCDAYIPTPEPIPDPSLNYRYDECIYEGDPKQVIDETGNYNADIYGVLSPDSDAVINNSLDLSASGTSDWLSVPKNAINGLNDFSVSFWLKKSSDNTNATETIIHAVGDSATDDQLMILLKGDGSNNSYVRVFVADVSVDLTTDATSLSDGNWNHVVVTRQANNVCLFVNGNNTDCDGGASSDTLSVTHDNAVVMGLGKDSVENDVFVSDQGLEAKLDEFKIFQAKLSDNQVLEIFTNEDNGLNYNGSDRAALECCSATPGELSAVGIRIGDNGSDTQITTTTEALAIHAAWLAAGSPVTGYIDNNKYEVAASGSSQADRIDFGGREHDYSDTLPYPGASAGVGGTDFLVYASGTLRLPAGDYTIYVEADDGFSFVMDSLEGDVVTFSKFGSSTVGDSNELRYETPTGNSNTGGSFTLTQTSIFNISTIFFERGGGDYLEVSIANDIRSNAAPSGYEVLKHGALNGKVRFGDCIIGTQIQHYQIIHDGRGLTCEPEVVTIKACTNSYDGTCIQSDETVSVTVKALGSEAVTDSISFTGEGNASIAYTVAESSILSIENASIEAISPTVCFNGSTTSCELVFADTGFRFFSNNEGTIIPEQLSAKPSNIGFNNSTLKLQAIEKSPETGACQAALIDAENIEMAATCVDPVACAGSNVTINNLISDTPIETLNNSASKTYSNIGLNFGGNTVNNAEFIFTYPDAGKVQLHARYNIPDADGNPSGNYMLGSSNAFVVRPLGFFIDVTGNPKAQSATQANSVFKKAGENFTTSLTAVQWQAADDTDENGIPDDNADLSNNTATVNFGNESSVQNATITPSLYLPNPGTEGVLTNVDFTNFSDGVATNGTTNNKSMTYDEVGIVSFTANLTNGAYLGASDIIGTEPYVGRFTPAYFTQTVYSHGLLNANHYDTCTENTWAYAGQTRINGVTTTGAISYDSASGGIPVIEINAYNIDGNLTENYTETGFKKLVKTDIDITAPIKDDEELRLPIAAGDNIIINSVMTVGDDLVVSEAGKLRYTFNATDHFIYEHSEASKIAPFTAKIPFVVTSVEDSDEIELYAGADSNIEPTEKVVTAGVDIRFGRWLLENSYGPETSQLPMDMAIEIFDGINFIPNALENCLVPKVGDVELSGTVGDGGMTLWDYRLADLDVTDNLLTTQTTPIIDDELPFGIGSYQTFELGLYDLLYFSPPGAGRQGSLDFEYQVPSWLQYDWNNDSNYNNNPTAKLTFGLYRGNDRIIYQREISR</sequence>
<proteinExistence type="predicted"/>
<dbReference type="Gene3D" id="2.60.120.200">
    <property type="match status" value="1"/>
</dbReference>
<dbReference type="Proteomes" id="UP000815846">
    <property type="component" value="Unassembled WGS sequence"/>
</dbReference>
<dbReference type="EMBL" id="PJAI02000001">
    <property type="protein sequence ID" value="TYK67153.1"/>
    <property type="molecule type" value="Genomic_DNA"/>
</dbReference>
<dbReference type="InterPro" id="IPR046524">
    <property type="entry name" value="DUF6701"/>
</dbReference>
<reference evidence="2 3" key="1">
    <citation type="submission" date="2019-08" db="EMBL/GenBank/DDBJ databases">
        <title>Microbe sample from Colwellia echini.</title>
        <authorList>
            <person name="Christiansen L."/>
            <person name="Pathiraja D."/>
            <person name="Schultz-Johansen M."/>
            <person name="Choi I.-G."/>
            <person name="Stougaard P."/>
        </authorList>
    </citation>
    <scope>NUCLEOTIDE SEQUENCE [LARGE SCALE GENOMIC DNA]</scope>
    <source>
        <strain evidence="2 3">A3</strain>
    </source>
</reference>
<protein>
    <submittedName>
        <fullName evidence="2">LamG domain-containing protein</fullName>
    </submittedName>
</protein>
<comment type="caution">
    <text evidence="2">The sequence shown here is derived from an EMBL/GenBank/DDBJ whole genome shotgun (WGS) entry which is preliminary data.</text>
</comment>